<dbReference type="PANTHER" id="PTHR42885:SF2">
    <property type="entry name" value="HISTIDINOL-PHOSPHATE AMINOTRANSFERASE"/>
    <property type="match status" value="1"/>
</dbReference>
<dbReference type="Pfam" id="PF00155">
    <property type="entry name" value="Aminotran_1_2"/>
    <property type="match status" value="1"/>
</dbReference>
<feature type="domain" description="Aminotransferase class I/classII large" evidence="11">
    <location>
        <begin position="85"/>
        <end position="405"/>
    </location>
</feature>
<evidence type="ECO:0000256" key="4">
    <source>
        <dbReference type="ARBA" id="ARBA00022576"/>
    </source>
</evidence>
<dbReference type="CDD" id="cd00609">
    <property type="entry name" value="AAT_like"/>
    <property type="match status" value="1"/>
</dbReference>
<dbReference type="SUPFAM" id="SSF53383">
    <property type="entry name" value="PLP-dependent transferases"/>
    <property type="match status" value="1"/>
</dbReference>
<dbReference type="InterPro" id="IPR015424">
    <property type="entry name" value="PyrdxlP-dep_Trfase"/>
</dbReference>
<protein>
    <recommendedName>
        <fullName evidence="3">histidinol-phosphate transaminase</fullName>
        <ecNumber evidence="3">2.6.1.9</ecNumber>
    </recommendedName>
    <alternativeName>
        <fullName evidence="9">Imidazole acetol-phosphate transaminase</fullName>
    </alternativeName>
</protein>
<dbReference type="HAMAP" id="MF_01023">
    <property type="entry name" value="HisC_aminotrans_2"/>
    <property type="match status" value="1"/>
</dbReference>
<dbReference type="OrthoDB" id="2015537at2759"/>
<dbReference type="Proteomes" id="UP000036987">
    <property type="component" value="Unassembled WGS sequence"/>
</dbReference>
<dbReference type="Gene3D" id="3.90.1150.10">
    <property type="entry name" value="Aspartate Aminotransferase, domain 1"/>
    <property type="match status" value="1"/>
</dbReference>
<evidence type="ECO:0000259" key="11">
    <source>
        <dbReference type="Pfam" id="PF00155"/>
    </source>
</evidence>
<sequence>MDAIVAARFLHTFSPTIRTRTRDLNVFRMSSVPTPAEHVDEDNVIRNSPGGGESLVRSNIRNMSIFKATQPIEVLSRRLGKKVSDIVKLDANENPYGPPPEVAVVLGTLQFANIYPDPDSGYLRAALAEILGVGSEYLVVGSGADELIRLIMSVMLDPGDKIVDCPPTFPRYEIEAALVGATVIKVPRMVDFSLNMPQVIEVTKKERPKCVFITCPNNPDGSMISDEDLSKLLNLPVMVVLDEAYIAFSGFKSRISWVKRYDNLIVLQTFSKSCGLAGLRVGYGAFPLSIVRYIWCAKLPYNVSVAAQAAALATLQNPIYVEDMRRSIVQERERMFGLLNEIPFLKPFPSYTNFILCEVSPGLEAKKLQEELEKMGVMIRHFNLSDLRGYLRITVGKPRDTNILLDCLRILHKGFPQN</sequence>
<dbReference type="GO" id="GO:0000105">
    <property type="term" value="P:L-histidine biosynthetic process"/>
    <property type="evidence" value="ECO:0007669"/>
    <property type="project" value="UniProtKB-KW"/>
</dbReference>
<dbReference type="InterPro" id="IPR005861">
    <property type="entry name" value="HisP_aminotrans"/>
</dbReference>
<dbReference type="InterPro" id="IPR015422">
    <property type="entry name" value="PyrdxlP-dep_Trfase_small"/>
</dbReference>
<organism evidence="12 13">
    <name type="scientific">Zostera marina</name>
    <name type="common">Eelgrass</name>
    <dbReference type="NCBI Taxonomy" id="29655"/>
    <lineage>
        <taxon>Eukaryota</taxon>
        <taxon>Viridiplantae</taxon>
        <taxon>Streptophyta</taxon>
        <taxon>Embryophyta</taxon>
        <taxon>Tracheophyta</taxon>
        <taxon>Spermatophyta</taxon>
        <taxon>Magnoliopsida</taxon>
        <taxon>Liliopsida</taxon>
        <taxon>Zosteraceae</taxon>
        <taxon>Zostera</taxon>
    </lineage>
</organism>
<gene>
    <name evidence="12" type="ORF">ZOSMA_92G00500</name>
</gene>
<comment type="catalytic activity">
    <reaction evidence="10">
        <text>L-histidinol phosphate + 2-oxoglutarate = 3-(imidazol-4-yl)-2-oxopropyl phosphate + L-glutamate</text>
        <dbReference type="Rhea" id="RHEA:23744"/>
        <dbReference type="ChEBI" id="CHEBI:16810"/>
        <dbReference type="ChEBI" id="CHEBI:29985"/>
        <dbReference type="ChEBI" id="CHEBI:57766"/>
        <dbReference type="ChEBI" id="CHEBI:57980"/>
        <dbReference type="EC" id="2.6.1.9"/>
    </reaction>
</comment>
<dbReference type="STRING" id="29655.A0A0K9NIW4"/>
<evidence type="ECO:0000256" key="8">
    <source>
        <dbReference type="ARBA" id="ARBA00023102"/>
    </source>
</evidence>
<comment type="caution">
    <text evidence="12">The sequence shown here is derived from an EMBL/GenBank/DDBJ whole genome shotgun (WGS) entry which is preliminary data.</text>
</comment>
<accession>A0A0K9NIW4</accession>
<keyword evidence="8" id="KW-0368">Histidine biosynthesis</keyword>
<dbReference type="InterPro" id="IPR015421">
    <property type="entry name" value="PyrdxlP-dep_Trfase_major"/>
</dbReference>
<evidence type="ECO:0000256" key="5">
    <source>
        <dbReference type="ARBA" id="ARBA00022605"/>
    </source>
</evidence>
<keyword evidence="6" id="KW-0808">Transferase</keyword>
<evidence type="ECO:0000313" key="13">
    <source>
        <dbReference type="Proteomes" id="UP000036987"/>
    </source>
</evidence>
<dbReference type="GO" id="GO:0030170">
    <property type="term" value="F:pyridoxal phosphate binding"/>
    <property type="evidence" value="ECO:0007669"/>
    <property type="project" value="InterPro"/>
</dbReference>
<dbReference type="PANTHER" id="PTHR42885">
    <property type="entry name" value="HISTIDINOL-PHOSPHATE AMINOTRANSFERASE-RELATED"/>
    <property type="match status" value="1"/>
</dbReference>
<keyword evidence="5" id="KW-0028">Amino-acid biosynthesis</keyword>
<keyword evidence="4" id="KW-0032">Aminotransferase</keyword>
<evidence type="ECO:0000256" key="9">
    <source>
        <dbReference type="ARBA" id="ARBA00030262"/>
    </source>
</evidence>
<dbReference type="EMBL" id="LFYR01002147">
    <property type="protein sequence ID" value="KMZ56689.1"/>
    <property type="molecule type" value="Genomic_DNA"/>
</dbReference>
<reference evidence="13" key="1">
    <citation type="journal article" date="2016" name="Nature">
        <title>The genome of the seagrass Zostera marina reveals angiosperm adaptation to the sea.</title>
        <authorList>
            <person name="Olsen J.L."/>
            <person name="Rouze P."/>
            <person name="Verhelst B."/>
            <person name="Lin Y.-C."/>
            <person name="Bayer T."/>
            <person name="Collen J."/>
            <person name="Dattolo E."/>
            <person name="De Paoli E."/>
            <person name="Dittami S."/>
            <person name="Maumus F."/>
            <person name="Michel G."/>
            <person name="Kersting A."/>
            <person name="Lauritano C."/>
            <person name="Lohaus R."/>
            <person name="Toepel M."/>
            <person name="Tonon T."/>
            <person name="Vanneste K."/>
            <person name="Amirebrahimi M."/>
            <person name="Brakel J."/>
            <person name="Bostroem C."/>
            <person name="Chovatia M."/>
            <person name="Grimwood J."/>
            <person name="Jenkins J.W."/>
            <person name="Jueterbock A."/>
            <person name="Mraz A."/>
            <person name="Stam W.T."/>
            <person name="Tice H."/>
            <person name="Bornberg-Bauer E."/>
            <person name="Green P.J."/>
            <person name="Pearson G.A."/>
            <person name="Procaccini G."/>
            <person name="Duarte C.M."/>
            <person name="Schmutz J."/>
            <person name="Reusch T.B.H."/>
            <person name="Van de Peer Y."/>
        </authorList>
    </citation>
    <scope>NUCLEOTIDE SEQUENCE [LARGE SCALE GENOMIC DNA]</scope>
    <source>
        <strain evidence="13">cv. Finnish</strain>
    </source>
</reference>
<evidence type="ECO:0000256" key="1">
    <source>
        <dbReference type="ARBA" id="ARBA00001933"/>
    </source>
</evidence>
<comment type="pathway">
    <text evidence="2">Amino-acid biosynthesis; L-histidine biosynthesis; L-histidine from 5-phospho-alpha-D-ribose 1-diphosphate: step 7/9.</text>
</comment>
<dbReference type="NCBIfam" id="TIGR01141">
    <property type="entry name" value="hisC"/>
    <property type="match status" value="1"/>
</dbReference>
<comment type="cofactor">
    <cofactor evidence="1">
        <name>pyridoxal 5'-phosphate</name>
        <dbReference type="ChEBI" id="CHEBI:597326"/>
    </cofactor>
</comment>
<keyword evidence="13" id="KW-1185">Reference proteome</keyword>
<evidence type="ECO:0000256" key="3">
    <source>
        <dbReference type="ARBA" id="ARBA00012748"/>
    </source>
</evidence>
<keyword evidence="7" id="KW-0663">Pyridoxal phosphate</keyword>
<dbReference type="GO" id="GO:0004400">
    <property type="term" value="F:histidinol-phosphate transaminase activity"/>
    <property type="evidence" value="ECO:0007669"/>
    <property type="project" value="UniProtKB-EC"/>
</dbReference>
<evidence type="ECO:0000256" key="10">
    <source>
        <dbReference type="ARBA" id="ARBA00047481"/>
    </source>
</evidence>
<evidence type="ECO:0000256" key="6">
    <source>
        <dbReference type="ARBA" id="ARBA00022679"/>
    </source>
</evidence>
<name>A0A0K9NIW4_ZOSMR</name>
<dbReference type="AlphaFoldDB" id="A0A0K9NIW4"/>
<dbReference type="EC" id="2.6.1.9" evidence="3"/>
<evidence type="ECO:0000256" key="2">
    <source>
        <dbReference type="ARBA" id="ARBA00005011"/>
    </source>
</evidence>
<dbReference type="Gene3D" id="3.40.640.10">
    <property type="entry name" value="Type I PLP-dependent aspartate aminotransferase-like (Major domain)"/>
    <property type="match status" value="1"/>
</dbReference>
<evidence type="ECO:0000313" key="12">
    <source>
        <dbReference type="EMBL" id="KMZ56689.1"/>
    </source>
</evidence>
<dbReference type="InterPro" id="IPR004839">
    <property type="entry name" value="Aminotransferase_I/II_large"/>
</dbReference>
<proteinExistence type="inferred from homology"/>
<evidence type="ECO:0000256" key="7">
    <source>
        <dbReference type="ARBA" id="ARBA00022898"/>
    </source>
</evidence>